<dbReference type="Proteomes" id="UP000521943">
    <property type="component" value="Unassembled WGS sequence"/>
</dbReference>
<organism evidence="1 2">
    <name type="scientific">Ephemerocybe angulata</name>
    <dbReference type="NCBI Taxonomy" id="980116"/>
    <lineage>
        <taxon>Eukaryota</taxon>
        <taxon>Fungi</taxon>
        <taxon>Dikarya</taxon>
        <taxon>Basidiomycota</taxon>
        <taxon>Agaricomycotina</taxon>
        <taxon>Agaricomycetes</taxon>
        <taxon>Agaricomycetidae</taxon>
        <taxon>Agaricales</taxon>
        <taxon>Agaricineae</taxon>
        <taxon>Psathyrellaceae</taxon>
        <taxon>Ephemerocybe</taxon>
    </lineage>
</organism>
<evidence type="ECO:0000313" key="2">
    <source>
        <dbReference type="Proteomes" id="UP000521943"/>
    </source>
</evidence>
<dbReference type="EMBL" id="JACGCI010000003">
    <property type="protein sequence ID" value="KAF6765288.1"/>
    <property type="molecule type" value="Genomic_DNA"/>
</dbReference>
<protein>
    <submittedName>
        <fullName evidence="1">Uncharacterized protein</fullName>
    </submittedName>
</protein>
<evidence type="ECO:0000313" key="1">
    <source>
        <dbReference type="EMBL" id="KAF6765288.1"/>
    </source>
</evidence>
<comment type="caution">
    <text evidence="1">The sequence shown here is derived from an EMBL/GenBank/DDBJ whole genome shotgun (WGS) entry which is preliminary data.</text>
</comment>
<reference evidence="1 2" key="1">
    <citation type="submission" date="2020-07" db="EMBL/GenBank/DDBJ databases">
        <title>Comparative genomics of pyrophilous fungi reveals a link between fire events and developmental genes.</title>
        <authorList>
            <consortium name="DOE Joint Genome Institute"/>
            <person name="Steindorff A.S."/>
            <person name="Carver A."/>
            <person name="Calhoun S."/>
            <person name="Stillman K."/>
            <person name="Liu H."/>
            <person name="Lipzen A."/>
            <person name="Pangilinan J."/>
            <person name="Labutti K."/>
            <person name="Bruns T.D."/>
            <person name="Grigoriev I.V."/>
        </authorList>
    </citation>
    <scope>NUCLEOTIDE SEQUENCE [LARGE SCALE GENOMIC DNA]</scope>
    <source>
        <strain evidence="1 2">CBS 144469</strain>
    </source>
</reference>
<proteinExistence type="predicted"/>
<accession>A0A8H6MDH2</accession>
<dbReference type="AlphaFoldDB" id="A0A8H6MDH2"/>
<keyword evidence="2" id="KW-1185">Reference proteome</keyword>
<sequence>MYGSTQGHALGCPVPPVSELTDELLERVMQRRPWIQAPPLRRIVRVLLRSPADLLFARSISHVMHCFKMNKDTGKNRSKAALSDTYDSRPSTWKSLELIQMILLTPGEPDDRKFAHIASRRIMKTKDAKKALTAKRRTLGKFSLRVLPKNRLEVIAQMEAQVVLRYKQNKSNRSYDVCEPCRSKDFPCTPMTDSKGCTFCELGGVDCKTLVSEVSAAASPLSPSTAGKSAPPSGADYPVFLRWHNITSSPSHTSSSTEGSGSFSVAGYPEESSYGAFPQLEFVNYGIAEGLTSVARALPDLRHEYLFTEAVEPKAMQPCSLCWLDSLSGEDRNTYLSAAVLVCILCPRAITPRTLSSLWRKHIPSRCYCPTNEMLSPQERGFESGMAFSSLRYEDLFEASAAIGNDPNSATTYSRPCAGLDDALISPVY</sequence>
<name>A0A8H6MDH2_9AGAR</name>
<gene>
    <name evidence="1" type="ORF">DFP72DRAFT_840185</name>
</gene>